<sequence>MPHIRIVEVHEADAPLRAVYDAVLSRPIPAVYRAPHGGPAGIQRAHSLDPELLRLTFAATGTFHRGEGLSWAERELIAASASRTNQCFY</sequence>
<dbReference type="RefSeq" id="WP_136935234.1">
    <property type="nucleotide sequence ID" value="NZ_SSMQ01000082.1"/>
</dbReference>
<dbReference type="SUPFAM" id="SSF69118">
    <property type="entry name" value="AhpD-like"/>
    <property type="match status" value="1"/>
</dbReference>
<evidence type="ECO:0000313" key="2">
    <source>
        <dbReference type="Proteomes" id="UP000309215"/>
    </source>
</evidence>
<gene>
    <name evidence="1" type="ORF">E8A74_44435</name>
</gene>
<dbReference type="EMBL" id="SSMQ01000082">
    <property type="protein sequence ID" value="TKC97160.1"/>
    <property type="molecule type" value="Genomic_DNA"/>
</dbReference>
<name>A0A4V5PKY4_9BACT</name>
<protein>
    <submittedName>
        <fullName evidence="1">Uncharacterized protein</fullName>
    </submittedName>
</protein>
<dbReference type="InterPro" id="IPR029032">
    <property type="entry name" value="AhpD-like"/>
</dbReference>
<comment type="caution">
    <text evidence="1">The sequence shown here is derived from an EMBL/GenBank/DDBJ whole genome shotgun (WGS) entry which is preliminary data.</text>
</comment>
<dbReference type="Gene3D" id="1.20.1290.10">
    <property type="entry name" value="AhpD-like"/>
    <property type="match status" value="1"/>
</dbReference>
<keyword evidence="2" id="KW-1185">Reference proteome</keyword>
<organism evidence="1 2">
    <name type="scientific">Polyangium fumosum</name>
    <dbReference type="NCBI Taxonomy" id="889272"/>
    <lineage>
        <taxon>Bacteria</taxon>
        <taxon>Pseudomonadati</taxon>
        <taxon>Myxococcota</taxon>
        <taxon>Polyangia</taxon>
        <taxon>Polyangiales</taxon>
        <taxon>Polyangiaceae</taxon>
        <taxon>Polyangium</taxon>
    </lineage>
</organism>
<dbReference type="AlphaFoldDB" id="A0A4V5PKY4"/>
<accession>A0A4V5PKY4</accession>
<dbReference type="Proteomes" id="UP000309215">
    <property type="component" value="Unassembled WGS sequence"/>
</dbReference>
<proteinExistence type="predicted"/>
<reference evidence="1 2" key="1">
    <citation type="submission" date="2019-04" db="EMBL/GenBank/DDBJ databases">
        <authorList>
            <person name="Li Y."/>
            <person name="Wang J."/>
        </authorList>
    </citation>
    <scope>NUCLEOTIDE SEQUENCE [LARGE SCALE GENOMIC DNA]</scope>
    <source>
        <strain evidence="1 2">DSM 14668</strain>
    </source>
</reference>
<dbReference type="OrthoDB" id="5517719at2"/>
<evidence type="ECO:0000313" key="1">
    <source>
        <dbReference type="EMBL" id="TKC97160.1"/>
    </source>
</evidence>